<dbReference type="Gene3D" id="1.20.1290.10">
    <property type="entry name" value="AhpD-like"/>
    <property type="match status" value="1"/>
</dbReference>
<gene>
    <name evidence="1" type="ORF">Vau01_050360</name>
</gene>
<comment type="caution">
    <text evidence="1">The sequence shown here is derived from an EMBL/GenBank/DDBJ whole genome shotgun (WGS) entry which is preliminary data.</text>
</comment>
<organism evidence="1 2">
    <name type="scientific">Virgisporangium aurantiacum</name>
    <dbReference type="NCBI Taxonomy" id="175570"/>
    <lineage>
        <taxon>Bacteria</taxon>
        <taxon>Bacillati</taxon>
        <taxon>Actinomycetota</taxon>
        <taxon>Actinomycetes</taxon>
        <taxon>Micromonosporales</taxon>
        <taxon>Micromonosporaceae</taxon>
        <taxon>Virgisporangium</taxon>
    </lineage>
</organism>
<dbReference type="InterPro" id="IPR029032">
    <property type="entry name" value="AhpD-like"/>
</dbReference>
<dbReference type="SUPFAM" id="SSF69118">
    <property type="entry name" value="AhpD-like"/>
    <property type="match status" value="1"/>
</dbReference>
<reference evidence="1" key="1">
    <citation type="submission" date="2021-01" db="EMBL/GenBank/DDBJ databases">
        <title>Whole genome shotgun sequence of Virgisporangium aurantiacum NBRC 16421.</title>
        <authorList>
            <person name="Komaki H."/>
            <person name="Tamura T."/>
        </authorList>
    </citation>
    <scope>NUCLEOTIDE SEQUENCE</scope>
    <source>
        <strain evidence="1">NBRC 16421</strain>
    </source>
</reference>
<dbReference type="EMBL" id="BOPG01000032">
    <property type="protein sequence ID" value="GIJ57520.1"/>
    <property type="molecule type" value="Genomic_DNA"/>
</dbReference>
<accession>A0A8J4E0B0</accession>
<dbReference type="Proteomes" id="UP000612585">
    <property type="component" value="Unassembled WGS sequence"/>
</dbReference>
<evidence type="ECO:0000313" key="2">
    <source>
        <dbReference type="Proteomes" id="UP000612585"/>
    </source>
</evidence>
<evidence type="ECO:0008006" key="3">
    <source>
        <dbReference type="Google" id="ProtNLM"/>
    </source>
</evidence>
<dbReference type="RefSeq" id="WP_203996927.1">
    <property type="nucleotide sequence ID" value="NZ_BOPG01000032.1"/>
</dbReference>
<sequence>MKLTIHTSESAPATSRPVLDGINADLGFVPHLAASVAESPALLHGFDGLRRAVAGIEPVDREVAGLSTGVAVDNHYGVAFHSTLLAGLGVAEEDITAMRAGSPPADERQAAVYEFARECVTTRGKVSDATLDRLTATGATQADVLDLVAECVFASLVGVVDNLAGRVDLDPFLQPRAWKPA</sequence>
<name>A0A8J4E0B0_9ACTN</name>
<keyword evidence="2" id="KW-1185">Reference proteome</keyword>
<evidence type="ECO:0000313" key="1">
    <source>
        <dbReference type="EMBL" id="GIJ57520.1"/>
    </source>
</evidence>
<protein>
    <recommendedName>
        <fullName evidence="3">Alkylhydroperoxidase family enzyme, contains CxxC motif</fullName>
    </recommendedName>
</protein>
<dbReference type="AlphaFoldDB" id="A0A8J4E0B0"/>
<dbReference type="PANTHER" id="PTHR35446">
    <property type="entry name" value="SI:CH211-175M2.5"/>
    <property type="match status" value="1"/>
</dbReference>
<dbReference type="PANTHER" id="PTHR35446:SF3">
    <property type="entry name" value="CMD DOMAIN-CONTAINING PROTEIN"/>
    <property type="match status" value="1"/>
</dbReference>
<proteinExistence type="predicted"/>